<gene>
    <name evidence="1" type="ORF">HYD69_04230</name>
</gene>
<name>A0ABY8RY55_MYCBV</name>
<dbReference type="Proteomes" id="UP000596039">
    <property type="component" value="Chromosome"/>
</dbReference>
<sequence>MNWEQQLASNLYNKLKNSINSLPPFSYQIIEHSNNNSLLFRMQNTNAFPLYFNDEYLRVSYRVVLLDDKFNHSEQLNRLQKIIEQLAIYWTDENFVIIKKQINNMNIALNSKTNVLQVNNVNFALESQEYTFNIDLLVKKKGTNEK</sequence>
<dbReference type="EMBL" id="CP058496">
    <property type="protein sequence ID" value="WHO15178.1"/>
    <property type="molecule type" value="Genomic_DNA"/>
</dbReference>
<reference evidence="1 2" key="1">
    <citation type="journal article" date="2020" name="Vet. Res.">
        <title>Phylogenomic analysis of Mycoplasma bovis from Belgian veal, dairy and beef herds.</title>
        <authorList>
            <person name="Bokma J."/>
            <person name="Vereecke N."/>
            <person name="De Bleecker K."/>
            <person name="Callens J."/>
            <person name="Ribbens S."/>
            <person name="Nauwynck H."/>
            <person name="Haesebrouck F."/>
            <person name="Theuns S."/>
            <person name="Boyen F."/>
            <person name="Pardon B."/>
        </authorList>
    </citation>
    <scope>NUCLEOTIDE SEQUENCE [LARGE SCALE GENOMIC DNA]</scope>
    <source>
        <strain evidence="1 2">Mb222</strain>
    </source>
</reference>
<accession>A0ABY8RY55</accession>
<keyword evidence="2" id="KW-1185">Reference proteome</keyword>
<evidence type="ECO:0000313" key="1">
    <source>
        <dbReference type="EMBL" id="WHO15178.1"/>
    </source>
</evidence>
<dbReference type="RefSeq" id="WP_152028762.1">
    <property type="nucleotide sequence ID" value="NZ_CP058448.1"/>
</dbReference>
<organism evidence="1 2">
    <name type="scientific">Mycoplasmopsis bovis</name>
    <name type="common">Mycoplasma bovis</name>
    <dbReference type="NCBI Taxonomy" id="28903"/>
    <lineage>
        <taxon>Bacteria</taxon>
        <taxon>Bacillati</taxon>
        <taxon>Mycoplasmatota</taxon>
        <taxon>Mycoplasmoidales</taxon>
        <taxon>Metamycoplasmataceae</taxon>
        <taxon>Mycoplasmopsis</taxon>
    </lineage>
</organism>
<protein>
    <submittedName>
        <fullName evidence="1">Uncharacterized protein</fullName>
    </submittedName>
</protein>
<proteinExistence type="predicted"/>
<evidence type="ECO:0000313" key="2">
    <source>
        <dbReference type="Proteomes" id="UP000596039"/>
    </source>
</evidence>